<dbReference type="EMBL" id="JACSQL010000004">
    <property type="protein sequence ID" value="MBD7968702.1"/>
    <property type="molecule type" value="Genomic_DNA"/>
</dbReference>
<dbReference type="RefSeq" id="WP_160037122.1">
    <property type="nucleotide sequence ID" value="NZ_JACSQL010000004.1"/>
</dbReference>
<dbReference type="Proteomes" id="UP000608071">
    <property type="component" value="Unassembled WGS sequence"/>
</dbReference>
<feature type="chain" id="PRO_5046816147" description="DUF4878 domain-containing protein" evidence="1">
    <location>
        <begin position="25"/>
        <end position="191"/>
    </location>
</feature>
<keyword evidence="3" id="KW-1185">Reference proteome</keyword>
<evidence type="ECO:0000313" key="2">
    <source>
        <dbReference type="EMBL" id="MBD7968702.1"/>
    </source>
</evidence>
<gene>
    <name evidence="2" type="ORF">H9647_11570</name>
</gene>
<feature type="signal peptide" evidence="1">
    <location>
        <begin position="1"/>
        <end position="24"/>
    </location>
</feature>
<sequence length="191" mass="21002">MKKFWKIGLTMSLLMGAIGGTASASVSSDEQRVLETINTAYSAAQNLDATTFAELTTDIKWGSEEEQLDIVSASYEILKNSIVNETAENADLLLSFKVGNANKINEEEYSVELTQTFSQSGKLPTYNVPVKLVNGVWTVVLENVILVNKDNSEAIEILEKTSKNFKKTSSLELLGENSKVELFINNKPSLN</sequence>
<evidence type="ECO:0000313" key="3">
    <source>
        <dbReference type="Proteomes" id="UP000608071"/>
    </source>
</evidence>
<proteinExistence type="predicted"/>
<organism evidence="2 3">
    <name type="scientific">Paenibacillus gallinarum</name>
    <dbReference type="NCBI Taxonomy" id="2762232"/>
    <lineage>
        <taxon>Bacteria</taxon>
        <taxon>Bacillati</taxon>
        <taxon>Bacillota</taxon>
        <taxon>Bacilli</taxon>
        <taxon>Bacillales</taxon>
        <taxon>Paenibacillaceae</taxon>
        <taxon>Paenibacillus</taxon>
    </lineage>
</organism>
<evidence type="ECO:0008006" key="4">
    <source>
        <dbReference type="Google" id="ProtNLM"/>
    </source>
</evidence>
<accession>A0ABR8SYX7</accession>
<protein>
    <recommendedName>
        <fullName evidence="4">DUF4878 domain-containing protein</fullName>
    </recommendedName>
</protein>
<reference evidence="2 3" key="1">
    <citation type="submission" date="2020-08" db="EMBL/GenBank/DDBJ databases">
        <title>A Genomic Blueprint of the Chicken Gut Microbiome.</title>
        <authorList>
            <person name="Gilroy R."/>
            <person name="Ravi A."/>
            <person name="Getino M."/>
            <person name="Pursley I."/>
            <person name="Horton D.L."/>
            <person name="Alikhan N.-F."/>
            <person name="Baker D."/>
            <person name="Gharbi K."/>
            <person name="Hall N."/>
            <person name="Watson M."/>
            <person name="Adriaenssens E.M."/>
            <person name="Foster-Nyarko E."/>
            <person name="Jarju S."/>
            <person name="Secka A."/>
            <person name="Antonio M."/>
            <person name="Oren A."/>
            <person name="Chaudhuri R."/>
            <person name="La Ragione R.M."/>
            <person name="Hildebrand F."/>
            <person name="Pallen M.J."/>
        </authorList>
    </citation>
    <scope>NUCLEOTIDE SEQUENCE [LARGE SCALE GENOMIC DNA]</scope>
    <source>
        <strain evidence="2 3">Sa2BVA9</strain>
    </source>
</reference>
<name>A0ABR8SYX7_9BACL</name>
<comment type="caution">
    <text evidence="2">The sequence shown here is derived from an EMBL/GenBank/DDBJ whole genome shotgun (WGS) entry which is preliminary data.</text>
</comment>
<keyword evidence="1" id="KW-0732">Signal</keyword>
<evidence type="ECO:0000256" key="1">
    <source>
        <dbReference type="SAM" id="SignalP"/>
    </source>
</evidence>